<dbReference type="AlphaFoldDB" id="A0A4Q7TZH2"/>
<dbReference type="EMBL" id="SHKI01000004">
    <property type="protein sequence ID" value="RZT66373.1"/>
    <property type="molecule type" value="Genomic_DNA"/>
</dbReference>
<evidence type="ECO:0000313" key="2">
    <source>
        <dbReference type="Proteomes" id="UP000291832"/>
    </source>
</evidence>
<dbReference type="RefSeq" id="WP_130453965.1">
    <property type="nucleotide sequence ID" value="NZ_QYAG01000001.1"/>
</dbReference>
<dbReference type="Proteomes" id="UP000291832">
    <property type="component" value="Unassembled WGS sequence"/>
</dbReference>
<accession>A0A4Q7TZH2</accession>
<organism evidence="1 2">
    <name type="scientific">Leucobacter luti</name>
    <dbReference type="NCBI Taxonomy" id="340320"/>
    <lineage>
        <taxon>Bacteria</taxon>
        <taxon>Bacillati</taxon>
        <taxon>Actinomycetota</taxon>
        <taxon>Actinomycetes</taxon>
        <taxon>Micrococcales</taxon>
        <taxon>Microbacteriaceae</taxon>
        <taxon>Leucobacter</taxon>
    </lineage>
</organism>
<comment type="caution">
    <text evidence="1">The sequence shown here is derived from an EMBL/GenBank/DDBJ whole genome shotgun (WGS) entry which is preliminary data.</text>
</comment>
<sequence>MARRIIHIEPTDAQWETIDELTAPGTAFVANQTDEQGEPTGELWLERTIDDRQVRLYSIAADGSFTYEELEGLGYGWRQFDEHGTEIVSDDE</sequence>
<protein>
    <recommendedName>
        <fullName evidence="3">YD repeat-containing protein</fullName>
    </recommendedName>
</protein>
<proteinExistence type="predicted"/>
<name>A0A4Q7TZH2_9MICO</name>
<reference evidence="1 2" key="1">
    <citation type="journal article" date="2015" name="Stand. Genomic Sci.">
        <title>Genomic Encyclopedia of Bacterial and Archaeal Type Strains, Phase III: the genomes of soil and plant-associated and newly described type strains.</title>
        <authorList>
            <person name="Whitman W.B."/>
            <person name="Woyke T."/>
            <person name="Klenk H.P."/>
            <person name="Zhou Y."/>
            <person name="Lilburn T.G."/>
            <person name="Beck B.J."/>
            <person name="De Vos P."/>
            <person name="Vandamme P."/>
            <person name="Eisen J.A."/>
            <person name="Garrity G."/>
            <person name="Hugenholtz P."/>
            <person name="Kyrpides N.C."/>
        </authorList>
    </citation>
    <scope>NUCLEOTIDE SEQUENCE [LARGE SCALE GENOMIC DNA]</scope>
    <source>
        <strain evidence="1 2">RF6</strain>
    </source>
</reference>
<keyword evidence="2" id="KW-1185">Reference proteome</keyword>
<gene>
    <name evidence="1" type="ORF">EV139_1810</name>
</gene>
<dbReference type="OrthoDB" id="9932158at2"/>
<evidence type="ECO:0008006" key="3">
    <source>
        <dbReference type="Google" id="ProtNLM"/>
    </source>
</evidence>
<evidence type="ECO:0000313" key="1">
    <source>
        <dbReference type="EMBL" id="RZT66373.1"/>
    </source>
</evidence>